<dbReference type="InterPro" id="IPR019121">
    <property type="entry name" value="CRISPR-assoc_CXXC-CXXC_dom"/>
</dbReference>
<dbReference type="RefSeq" id="WP_307903759.1">
    <property type="nucleotide sequence ID" value="NZ_AP027059.1"/>
</dbReference>
<proteinExistence type="predicted"/>
<dbReference type="KEGG" id="haby:HLVA_14800"/>
<dbReference type="Proteomes" id="UP001321582">
    <property type="component" value="Chromosome"/>
</dbReference>
<dbReference type="NCBIfam" id="TIGR01908">
    <property type="entry name" value="cas_CXXC_CXXC"/>
    <property type="match status" value="1"/>
</dbReference>
<dbReference type="InterPro" id="IPR010180">
    <property type="entry name" value="CRISPR-assoc_prot_CXXC-CXXC"/>
</dbReference>
<dbReference type="EMBL" id="AP027059">
    <property type="protein sequence ID" value="BDU50911.1"/>
    <property type="molecule type" value="Genomic_DNA"/>
</dbReference>
<dbReference type="AlphaFoldDB" id="A0AAU9DX17"/>
<evidence type="ECO:0000259" key="1">
    <source>
        <dbReference type="Pfam" id="PF09706"/>
    </source>
</evidence>
<dbReference type="Pfam" id="PF09706">
    <property type="entry name" value="Cas_CXXC_CXXC"/>
    <property type="match status" value="1"/>
</dbReference>
<sequence length="556" mass="65378">MEEKIHLSLKDWLYNVGVVGFINILKYAGHEEEIEFNGQEVIIDSKVLENFEEKYFNYFINTYEKKLAWSKVVSYRNKIEYFEKENYSNFDKKAFENFNKYIENLKKYLKSNSHKAAYELISSDFPILEKEKNIQKIKLKKNESIEDRLEDVKRIIEKIKEVIDFYSLDEVKKYIAAKNVIYTIIKNAWNGISFLNPQTKEKNIYSDYKNYFPLSTFKYLNESKEKYKYDCFTCDNKIKKMDNDLGFLNATGFDTSRKTSHVWNFVNDIAICPVCKLIYSCVPAGFTYVYDKGIYVNANRSIAEAIKINNRVRMTILNDEEMNSNTTYRAMITAMSESINNSSKYELSDIQVVRYENEKYRFNILSKKILNLINNSKHELDILIKAGYKEIDKYFRVYEEVMRNILNNENMFLLIHKMLILKLTKSNNALFNGRHLLAVININFEYLKGVGEMKKIEKDALKSYNGAGYYLKQAYKDKNSENKLNGISYRLLNALKTNNNGMFMDTILNCYLYTGKKVPKFFIDCLQDIETFKTIGYAFVSGLIDDKNNNLDGGDR</sequence>
<keyword evidence="3" id="KW-1185">Reference proteome</keyword>
<dbReference type="CDD" id="cd09754">
    <property type="entry name" value="Cas8a1_I-A"/>
    <property type="match status" value="1"/>
</dbReference>
<reference evidence="2 3" key="1">
    <citation type="submission" date="2022-11" db="EMBL/GenBank/DDBJ databases">
        <title>Haliovirga abyssi gen. nov., sp. nov., a mesophilic fermentative bacterium isolated from the Iheya North hydrothermal field and the proposal of Haliovirgaceae fam. nov.</title>
        <authorList>
            <person name="Miyazaki U."/>
            <person name="Tame A."/>
            <person name="Miyazaki J."/>
            <person name="Takai K."/>
            <person name="Sawayama S."/>
            <person name="Kitajima M."/>
            <person name="Okamoto A."/>
            <person name="Nakagawa S."/>
        </authorList>
    </citation>
    <scope>NUCLEOTIDE SEQUENCE [LARGE SCALE GENOMIC DNA]</scope>
    <source>
        <strain evidence="2 3">IC12</strain>
    </source>
</reference>
<feature type="domain" description="CRISPR-associated protein CXXC-CXXC" evidence="1">
    <location>
        <begin position="226"/>
        <end position="287"/>
    </location>
</feature>
<protein>
    <submittedName>
        <fullName evidence="2">Type I-B CRISPR-associated protein Cas8b1/Cst1</fullName>
    </submittedName>
</protein>
<accession>A0AAU9DX17</accession>
<gene>
    <name evidence="2" type="primary">cst1</name>
    <name evidence="2" type="ORF">HLVA_14800</name>
</gene>
<organism evidence="2 3">
    <name type="scientific">Haliovirga abyssi</name>
    <dbReference type="NCBI Taxonomy" id="2996794"/>
    <lineage>
        <taxon>Bacteria</taxon>
        <taxon>Fusobacteriati</taxon>
        <taxon>Fusobacteriota</taxon>
        <taxon>Fusobacteriia</taxon>
        <taxon>Fusobacteriales</taxon>
        <taxon>Haliovirgaceae</taxon>
        <taxon>Haliovirga</taxon>
    </lineage>
</organism>
<evidence type="ECO:0000313" key="3">
    <source>
        <dbReference type="Proteomes" id="UP001321582"/>
    </source>
</evidence>
<name>A0AAU9DX17_9FUSO</name>
<evidence type="ECO:0000313" key="2">
    <source>
        <dbReference type="EMBL" id="BDU50911.1"/>
    </source>
</evidence>